<dbReference type="Proteomes" id="UP000281406">
    <property type="component" value="Unassembled WGS sequence"/>
</dbReference>
<sequence length="117" mass="13280">MVQRGQGARGHCSQVFGTVREALLNEKSNIHLEQEAAALKLQAKEAQKNQAHSQSHLDQLLLETQDRCGTADETDPELQEEVERLQNALAELRVETEHREQLEKESREELNGKLQRG</sequence>
<feature type="compositionally biased region" description="Basic and acidic residues" evidence="1">
    <location>
        <begin position="96"/>
        <end position="111"/>
    </location>
</feature>
<dbReference type="AlphaFoldDB" id="A0A3N0YK67"/>
<evidence type="ECO:0000313" key="3">
    <source>
        <dbReference type="Proteomes" id="UP000281406"/>
    </source>
</evidence>
<name>A0A3N0YK67_ANAGA</name>
<gene>
    <name evidence="2" type="ORF">DPX16_21111</name>
</gene>
<organism evidence="2 3">
    <name type="scientific">Anabarilius grahami</name>
    <name type="common">Kanglang fish</name>
    <name type="synonym">Barilius grahami</name>
    <dbReference type="NCBI Taxonomy" id="495550"/>
    <lineage>
        <taxon>Eukaryota</taxon>
        <taxon>Metazoa</taxon>
        <taxon>Chordata</taxon>
        <taxon>Craniata</taxon>
        <taxon>Vertebrata</taxon>
        <taxon>Euteleostomi</taxon>
        <taxon>Actinopterygii</taxon>
        <taxon>Neopterygii</taxon>
        <taxon>Teleostei</taxon>
        <taxon>Ostariophysi</taxon>
        <taxon>Cypriniformes</taxon>
        <taxon>Xenocyprididae</taxon>
        <taxon>Xenocypridinae</taxon>
        <taxon>Xenocypridinae incertae sedis</taxon>
        <taxon>Anabarilius</taxon>
    </lineage>
</organism>
<keyword evidence="3" id="KW-1185">Reference proteome</keyword>
<evidence type="ECO:0000313" key="2">
    <source>
        <dbReference type="EMBL" id="ROL46652.1"/>
    </source>
</evidence>
<protein>
    <submittedName>
        <fullName evidence="2">Uncharacterized protein</fullName>
    </submittedName>
</protein>
<feature type="region of interest" description="Disordered" evidence="1">
    <location>
        <begin position="96"/>
        <end position="117"/>
    </location>
</feature>
<dbReference type="EMBL" id="RJVU01037234">
    <property type="protein sequence ID" value="ROL46652.1"/>
    <property type="molecule type" value="Genomic_DNA"/>
</dbReference>
<comment type="caution">
    <text evidence="2">The sequence shown here is derived from an EMBL/GenBank/DDBJ whole genome shotgun (WGS) entry which is preliminary data.</text>
</comment>
<evidence type="ECO:0000256" key="1">
    <source>
        <dbReference type="SAM" id="MobiDB-lite"/>
    </source>
</evidence>
<accession>A0A3N0YK67</accession>
<reference evidence="2 3" key="1">
    <citation type="submission" date="2018-10" db="EMBL/GenBank/DDBJ databases">
        <title>Genome assembly for a Yunnan-Guizhou Plateau 3E fish, Anabarilius grahami (Regan), and its evolutionary and genetic applications.</title>
        <authorList>
            <person name="Jiang W."/>
        </authorList>
    </citation>
    <scope>NUCLEOTIDE SEQUENCE [LARGE SCALE GENOMIC DNA]</scope>
    <source>
        <strain evidence="2">AG-KIZ</strain>
        <tissue evidence="2">Muscle</tissue>
    </source>
</reference>
<feature type="region of interest" description="Disordered" evidence="1">
    <location>
        <begin position="45"/>
        <end position="80"/>
    </location>
</feature>
<proteinExistence type="predicted"/>